<organism evidence="8 9">
    <name type="scientific">Paragemmobacter kunshanensis</name>
    <dbReference type="NCBI Taxonomy" id="2583234"/>
    <lineage>
        <taxon>Bacteria</taxon>
        <taxon>Pseudomonadati</taxon>
        <taxon>Pseudomonadota</taxon>
        <taxon>Alphaproteobacteria</taxon>
        <taxon>Rhodobacterales</taxon>
        <taxon>Paracoccaceae</taxon>
        <taxon>Paragemmobacter</taxon>
    </lineage>
</organism>
<dbReference type="GO" id="GO:0032993">
    <property type="term" value="C:protein-DNA complex"/>
    <property type="evidence" value="ECO:0007669"/>
    <property type="project" value="TreeGrafter"/>
</dbReference>
<keyword evidence="2" id="KW-0902">Two-component regulatory system</keyword>
<dbReference type="GO" id="GO:0006355">
    <property type="term" value="P:regulation of DNA-templated transcription"/>
    <property type="evidence" value="ECO:0007669"/>
    <property type="project" value="TreeGrafter"/>
</dbReference>
<sequence length="328" mass="35864">MRIVCVDDDPIFLSILTEFLRAEGRTEVTTYGDPVKVADLAVLGRIEADVFLLDLEMPGMTGAELCAALRATGAHGATPIIMVSSVKERGRVKEALAAGANDFLNKPLETVELGARLSMVERVLKERRRSERLESEMRAIQAQPEFSFRFEDAVLPNAEDGVVDYLALENHLMSLGWSGLPGTVVLCFRLRNALWAYANLERVDYFDFLSEAASVILEECPGAHYRLAYAGSGDFVAVLDRGQRPDPVELQMALQAAQGQMWEAYRLLGIPAPDLVVGVPVHAPFVGGNPRRLIQQARERVATTDTGLPEAEIRAARQAAGRKVAFGG</sequence>
<keyword evidence="3" id="KW-0805">Transcription regulation</keyword>
<evidence type="ECO:0000259" key="7">
    <source>
        <dbReference type="PROSITE" id="PS50110"/>
    </source>
</evidence>
<dbReference type="SUPFAM" id="SSF52172">
    <property type="entry name" value="CheY-like"/>
    <property type="match status" value="1"/>
</dbReference>
<evidence type="ECO:0000313" key="9">
    <source>
        <dbReference type="Proteomes" id="UP000474758"/>
    </source>
</evidence>
<dbReference type="InterPro" id="IPR011006">
    <property type="entry name" value="CheY-like_superfamily"/>
</dbReference>
<reference evidence="8 9" key="1">
    <citation type="submission" date="2020-02" db="EMBL/GenBank/DDBJ databases">
        <title>Rhodobacter translucens sp. nov., a novel bacterium isolated from activated sludge.</title>
        <authorList>
            <person name="Liu J."/>
        </authorList>
    </citation>
    <scope>NUCLEOTIDE SEQUENCE [LARGE SCALE GENOMIC DNA]</scope>
    <source>
        <strain evidence="8 9">HX-7-19</strain>
    </source>
</reference>
<dbReference type="Pfam" id="PF00072">
    <property type="entry name" value="Response_reg"/>
    <property type="match status" value="1"/>
</dbReference>
<dbReference type="PANTHER" id="PTHR48111">
    <property type="entry name" value="REGULATOR OF RPOS"/>
    <property type="match status" value="1"/>
</dbReference>
<comment type="caution">
    <text evidence="8">The sequence shown here is derived from an EMBL/GenBank/DDBJ whole genome shotgun (WGS) entry which is preliminary data.</text>
</comment>
<dbReference type="PROSITE" id="PS50110">
    <property type="entry name" value="RESPONSE_REGULATORY"/>
    <property type="match status" value="1"/>
</dbReference>
<feature type="modified residue" description="4-aspartylphosphate" evidence="6">
    <location>
        <position position="54"/>
    </location>
</feature>
<name>A0A6M1TJ54_9RHOB</name>
<keyword evidence="1 6" id="KW-0597">Phosphoprotein</keyword>
<proteinExistence type="predicted"/>
<evidence type="ECO:0000313" key="8">
    <source>
        <dbReference type="EMBL" id="NGQ89919.1"/>
    </source>
</evidence>
<keyword evidence="4" id="KW-0238">DNA-binding</keyword>
<dbReference type="GO" id="GO:0005829">
    <property type="term" value="C:cytosol"/>
    <property type="evidence" value="ECO:0007669"/>
    <property type="project" value="TreeGrafter"/>
</dbReference>
<evidence type="ECO:0000256" key="6">
    <source>
        <dbReference type="PROSITE-ProRule" id="PRU00169"/>
    </source>
</evidence>
<evidence type="ECO:0000256" key="5">
    <source>
        <dbReference type="ARBA" id="ARBA00023163"/>
    </source>
</evidence>
<dbReference type="InterPro" id="IPR001789">
    <property type="entry name" value="Sig_transdc_resp-reg_receiver"/>
</dbReference>
<evidence type="ECO:0000256" key="4">
    <source>
        <dbReference type="ARBA" id="ARBA00023125"/>
    </source>
</evidence>
<evidence type="ECO:0000256" key="2">
    <source>
        <dbReference type="ARBA" id="ARBA00023012"/>
    </source>
</evidence>
<dbReference type="Proteomes" id="UP000474758">
    <property type="component" value="Unassembled WGS sequence"/>
</dbReference>
<accession>A0A6M1TJ54</accession>
<gene>
    <name evidence="8" type="ORF">G5V65_03345</name>
</gene>
<dbReference type="Gene3D" id="3.40.50.2300">
    <property type="match status" value="1"/>
</dbReference>
<dbReference type="GO" id="GO:0000976">
    <property type="term" value="F:transcription cis-regulatory region binding"/>
    <property type="evidence" value="ECO:0007669"/>
    <property type="project" value="TreeGrafter"/>
</dbReference>
<evidence type="ECO:0000256" key="3">
    <source>
        <dbReference type="ARBA" id="ARBA00023015"/>
    </source>
</evidence>
<dbReference type="SMART" id="SM00448">
    <property type="entry name" value="REC"/>
    <property type="match status" value="1"/>
</dbReference>
<keyword evidence="9" id="KW-1185">Reference proteome</keyword>
<dbReference type="PANTHER" id="PTHR48111:SF1">
    <property type="entry name" value="TWO-COMPONENT RESPONSE REGULATOR ORR33"/>
    <property type="match status" value="1"/>
</dbReference>
<protein>
    <submittedName>
        <fullName evidence="8">Response regulator</fullName>
    </submittedName>
</protein>
<dbReference type="AlphaFoldDB" id="A0A6M1TJ54"/>
<dbReference type="RefSeq" id="WP_165047062.1">
    <property type="nucleotide sequence ID" value="NZ_JAALFE010000002.1"/>
</dbReference>
<evidence type="ECO:0000256" key="1">
    <source>
        <dbReference type="ARBA" id="ARBA00022553"/>
    </source>
</evidence>
<dbReference type="InterPro" id="IPR039420">
    <property type="entry name" value="WalR-like"/>
</dbReference>
<keyword evidence="5" id="KW-0804">Transcription</keyword>
<feature type="domain" description="Response regulatory" evidence="7">
    <location>
        <begin position="2"/>
        <end position="121"/>
    </location>
</feature>
<dbReference type="GO" id="GO:0000156">
    <property type="term" value="F:phosphorelay response regulator activity"/>
    <property type="evidence" value="ECO:0007669"/>
    <property type="project" value="TreeGrafter"/>
</dbReference>
<dbReference type="EMBL" id="JAALFE010000002">
    <property type="protein sequence ID" value="NGQ89919.1"/>
    <property type="molecule type" value="Genomic_DNA"/>
</dbReference>